<name>A0AAD9UEH6_RIDPI</name>
<comment type="subcellular location">
    <subcellularLocation>
        <location evidence="1">Membrane</location>
        <topology evidence="1">Multi-pass membrane protein</topology>
    </subcellularLocation>
</comment>
<dbReference type="EMBL" id="JAODUO010000204">
    <property type="protein sequence ID" value="KAK2186335.1"/>
    <property type="molecule type" value="Genomic_DNA"/>
</dbReference>
<evidence type="ECO:0000256" key="1">
    <source>
        <dbReference type="ARBA" id="ARBA00004141"/>
    </source>
</evidence>
<evidence type="ECO:0000256" key="6">
    <source>
        <dbReference type="ARBA" id="ARBA00023136"/>
    </source>
</evidence>
<dbReference type="AlphaFoldDB" id="A0AAD9UEH6"/>
<dbReference type="GO" id="GO:0016020">
    <property type="term" value="C:membrane"/>
    <property type="evidence" value="ECO:0007669"/>
    <property type="project" value="UniProtKB-SubCell"/>
</dbReference>
<evidence type="ECO:0000256" key="5">
    <source>
        <dbReference type="ARBA" id="ARBA00022989"/>
    </source>
</evidence>
<dbReference type="InterPro" id="IPR028266">
    <property type="entry name" value="TP53I11"/>
</dbReference>
<proteinExistence type="predicted"/>
<evidence type="ECO:0000313" key="10">
    <source>
        <dbReference type="Proteomes" id="UP001209878"/>
    </source>
</evidence>
<accession>A0AAD9UEH6</accession>
<keyword evidence="10" id="KW-1185">Reference proteome</keyword>
<keyword evidence="6 8" id="KW-0472">Membrane</keyword>
<dbReference type="Proteomes" id="UP001209878">
    <property type="component" value="Unassembled WGS sequence"/>
</dbReference>
<evidence type="ECO:0000256" key="4">
    <source>
        <dbReference type="ARBA" id="ARBA00022692"/>
    </source>
</evidence>
<feature type="transmembrane region" description="Helical" evidence="8">
    <location>
        <begin position="130"/>
        <end position="149"/>
    </location>
</feature>
<dbReference type="Pfam" id="PF14936">
    <property type="entry name" value="p53-inducible11"/>
    <property type="match status" value="1"/>
</dbReference>
<evidence type="ECO:0000313" key="9">
    <source>
        <dbReference type="EMBL" id="KAK2186335.1"/>
    </source>
</evidence>
<organism evidence="9 10">
    <name type="scientific">Ridgeia piscesae</name>
    <name type="common">Tubeworm</name>
    <dbReference type="NCBI Taxonomy" id="27915"/>
    <lineage>
        <taxon>Eukaryota</taxon>
        <taxon>Metazoa</taxon>
        <taxon>Spiralia</taxon>
        <taxon>Lophotrochozoa</taxon>
        <taxon>Annelida</taxon>
        <taxon>Polychaeta</taxon>
        <taxon>Sedentaria</taxon>
        <taxon>Canalipalpata</taxon>
        <taxon>Sabellida</taxon>
        <taxon>Siboglinidae</taxon>
        <taxon>Ridgeia</taxon>
    </lineage>
</organism>
<evidence type="ECO:0000256" key="2">
    <source>
        <dbReference type="ARBA" id="ARBA00019449"/>
    </source>
</evidence>
<dbReference type="PANTHER" id="PTHR31584:SF1">
    <property type="entry name" value="TUMOR PROTEIN P53-INDUCIBLE PROTEIN 11"/>
    <property type="match status" value="1"/>
</dbReference>
<evidence type="ECO:0000256" key="8">
    <source>
        <dbReference type="SAM" id="Phobius"/>
    </source>
</evidence>
<keyword evidence="3" id="KW-0597">Phosphoprotein</keyword>
<gene>
    <name evidence="9" type="ORF">NP493_205g02000</name>
</gene>
<evidence type="ECO:0000256" key="7">
    <source>
        <dbReference type="ARBA" id="ARBA00032100"/>
    </source>
</evidence>
<keyword evidence="5 8" id="KW-1133">Transmembrane helix</keyword>
<feature type="transmembrane region" description="Helical" evidence="8">
    <location>
        <begin position="161"/>
        <end position="180"/>
    </location>
</feature>
<sequence length="213" mass="23562">MVRIVCHRKHSSGDLHSRLKTRKLLGVGETDDGDVHRSKLSQILGHSEQLYIRLPRGLRIWQLVTAVIFTLLASWALLFPVSLYRHLVGEVANSVVVLPLRLYGAAMLSFAVVLWSSLHSLDKDVIRWSLLASAIYFGLHMSAIGITLLQLGRFLDNALCLISPALASGAICGFYHWAIANVSRTHKKTSAACVDMCSRSTTPVPMETKEKTT</sequence>
<feature type="transmembrane region" description="Helical" evidence="8">
    <location>
        <begin position="60"/>
        <end position="80"/>
    </location>
</feature>
<protein>
    <recommendedName>
        <fullName evidence="2">Tumor protein p53-inducible protein 11</fullName>
    </recommendedName>
    <alternativeName>
        <fullName evidence="7">p53-induced gene 11 protein</fullName>
    </alternativeName>
</protein>
<keyword evidence="4 8" id="KW-0812">Transmembrane</keyword>
<comment type="caution">
    <text evidence="9">The sequence shown here is derived from an EMBL/GenBank/DDBJ whole genome shotgun (WGS) entry which is preliminary data.</text>
</comment>
<dbReference type="PANTHER" id="PTHR31584">
    <property type="entry name" value="TUMOR PROTEIN P53-INDUCIBLE PROTEIN 11"/>
    <property type="match status" value="1"/>
</dbReference>
<feature type="transmembrane region" description="Helical" evidence="8">
    <location>
        <begin position="100"/>
        <end position="118"/>
    </location>
</feature>
<evidence type="ECO:0000256" key="3">
    <source>
        <dbReference type="ARBA" id="ARBA00022553"/>
    </source>
</evidence>
<reference evidence="9" key="1">
    <citation type="journal article" date="2023" name="Mol. Biol. Evol.">
        <title>Third-Generation Sequencing Reveals the Adaptive Role of the Epigenome in Three Deep-Sea Polychaetes.</title>
        <authorList>
            <person name="Perez M."/>
            <person name="Aroh O."/>
            <person name="Sun Y."/>
            <person name="Lan Y."/>
            <person name="Juniper S.K."/>
            <person name="Young C.R."/>
            <person name="Angers B."/>
            <person name="Qian P.Y."/>
        </authorList>
    </citation>
    <scope>NUCLEOTIDE SEQUENCE</scope>
    <source>
        <strain evidence="9">R07B-5</strain>
    </source>
</reference>